<feature type="signal peptide" evidence="3">
    <location>
        <begin position="1"/>
        <end position="27"/>
    </location>
</feature>
<dbReference type="PANTHER" id="PTHR10380">
    <property type="entry name" value="CUTICLE PROTEIN"/>
    <property type="match status" value="1"/>
</dbReference>
<accession>A0AAJ6YL01</accession>
<keyword evidence="1" id="KW-0193">Cuticle</keyword>
<evidence type="ECO:0000313" key="4">
    <source>
        <dbReference type="Proteomes" id="UP000695007"/>
    </source>
</evidence>
<feature type="compositionally biased region" description="Basic and acidic residues" evidence="2">
    <location>
        <begin position="120"/>
        <end position="134"/>
    </location>
</feature>
<sequence length="243" mass="27968">MAKSENFRNQGTIIYLATWLCLEAVLGQYAQQTTPVPILKQINRYNEDGSYSYGYEGADGTYKIESKYPSGEVYGKYGFLDDTGSLREVEYGASKRGFEPTGTDINVPPPTILGNSLPDGKTEPDDDGQYREDPSVYYTDPKYTNGERYEAVSRIYPLQTQRSDYKPMPRYKPLMPHYHRLAAVRQDQLNEYPEYQPQYRTQYQYRPVALQVAQLQPRYKPIPYRYTGTAPPGVVSYSVNYSR</sequence>
<dbReference type="PANTHER" id="PTHR10380:SF205">
    <property type="entry name" value="CUTICULAR PROTEIN 97EB"/>
    <property type="match status" value="1"/>
</dbReference>
<keyword evidence="4" id="KW-1185">Reference proteome</keyword>
<feature type="region of interest" description="Disordered" evidence="2">
    <location>
        <begin position="97"/>
        <end position="135"/>
    </location>
</feature>
<proteinExistence type="predicted"/>
<gene>
    <name evidence="5" type="primary">LOC105363886</name>
</gene>
<dbReference type="InterPro" id="IPR050468">
    <property type="entry name" value="Cuticle_Struct_Prot"/>
</dbReference>
<evidence type="ECO:0000256" key="1">
    <source>
        <dbReference type="PROSITE-ProRule" id="PRU00497"/>
    </source>
</evidence>
<dbReference type="PROSITE" id="PS51155">
    <property type="entry name" value="CHIT_BIND_RR_2"/>
    <property type="match status" value="1"/>
</dbReference>
<evidence type="ECO:0000256" key="3">
    <source>
        <dbReference type="SAM" id="SignalP"/>
    </source>
</evidence>
<dbReference type="Pfam" id="PF00379">
    <property type="entry name" value="Chitin_bind_4"/>
    <property type="match status" value="1"/>
</dbReference>
<name>A0AAJ6YL01_9HYME</name>
<feature type="chain" id="PRO_5042555465" evidence="3">
    <location>
        <begin position="28"/>
        <end position="243"/>
    </location>
</feature>
<evidence type="ECO:0000313" key="5">
    <source>
        <dbReference type="RefSeq" id="XP_011499992.1"/>
    </source>
</evidence>
<protein>
    <submittedName>
        <fullName evidence="5">Uncharacterized protein LOC105363886</fullName>
    </submittedName>
</protein>
<dbReference type="GO" id="GO:0008010">
    <property type="term" value="F:structural constituent of chitin-based larval cuticle"/>
    <property type="evidence" value="ECO:0007669"/>
    <property type="project" value="TreeGrafter"/>
</dbReference>
<dbReference type="CTD" id="100379440"/>
<dbReference type="GO" id="GO:0062129">
    <property type="term" value="C:chitin-based extracellular matrix"/>
    <property type="evidence" value="ECO:0007669"/>
    <property type="project" value="TreeGrafter"/>
</dbReference>
<reference evidence="5" key="1">
    <citation type="submission" date="2025-08" db="UniProtKB">
        <authorList>
            <consortium name="RefSeq"/>
        </authorList>
    </citation>
    <scope>IDENTIFICATION</scope>
</reference>
<dbReference type="AlphaFoldDB" id="A0AAJ6YL01"/>
<dbReference type="GeneID" id="105363886"/>
<dbReference type="RefSeq" id="XP_011499992.1">
    <property type="nucleotide sequence ID" value="XM_011501690.1"/>
</dbReference>
<dbReference type="KEGG" id="csol:105363886"/>
<dbReference type="InterPro" id="IPR000618">
    <property type="entry name" value="Insect_cuticle"/>
</dbReference>
<evidence type="ECO:0000256" key="2">
    <source>
        <dbReference type="SAM" id="MobiDB-lite"/>
    </source>
</evidence>
<organism evidence="4 5">
    <name type="scientific">Ceratosolen solmsi marchali</name>
    <dbReference type="NCBI Taxonomy" id="326594"/>
    <lineage>
        <taxon>Eukaryota</taxon>
        <taxon>Metazoa</taxon>
        <taxon>Ecdysozoa</taxon>
        <taxon>Arthropoda</taxon>
        <taxon>Hexapoda</taxon>
        <taxon>Insecta</taxon>
        <taxon>Pterygota</taxon>
        <taxon>Neoptera</taxon>
        <taxon>Endopterygota</taxon>
        <taxon>Hymenoptera</taxon>
        <taxon>Apocrita</taxon>
        <taxon>Proctotrupomorpha</taxon>
        <taxon>Chalcidoidea</taxon>
        <taxon>Agaonidae</taxon>
        <taxon>Agaoninae</taxon>
        <taxon>Ceratosolen</taxon>
    </lineage>
</organism>
<keyword evidence="3" id="KW-0732">Signal</keyword>
<dbReference type="Proteomes" id="UP000695007">
    <property type="component" value="Unplaced"/>
</dbReference>